<protein>
    <recommendedName>
        <fullName evidence="3">FdrA family protein</fullName>
    </recommendedName>
</protein>
<dbReference type="EMBL" id="CM001022">
    <property type="protein sequence ID" value="EFQ24482.1"/>
    <property type="molecule type" value="Genomic_DNA"/>
</dbReference>
<dbReference type="STRING" id="584708.Apau_2071"/>
<keyword evidence="2" id="KW-1185">Reference proteome</keyword>
<gene>
    <name evidence="1" type="ORF">Apau_2071</name>
</gene>
<evidence type="ECO:0000313" key="2">
    <source>
        <dbReference type="Proteomes" id="UP000005096"/>
    </source>
</evidence>
<dbReference type="AlphaFoldDB" id="E3CXZ5"/>
<dbReference type="Gene3D" id="3.40.50.720">
    <property type="entry name" value="NAD(P)-binding Rossmann-like Domain"/>
    <property type="match status" value="1"/>
</dbReference>
<organism evidence="1 2">
    <name type="scientific">Aminomonas paucivorans DSM 12260</name>
    <dbReference type="NCBI Taxonomy" id="584708"/>
    <lineage>
        <taxon>Bacteria</taxon>
        <taxon>Thermotogati</taxon>
        <taxon>Synergistota</taxon>
        <taxon>Synergistia</taxon>
        <taxon>Synergistales</taxon>
        <taxon>Synergistaceae</taxon>
        <taxon>Aminomonas</taxon>
    </lineage>
</organism>
<reference evidence="1 2" key="1">
    <citation type="journal article" date="2010" name="Stand. Genomic Sci.">
        <title>Non-contiguous finished genome sequence of Aminomonas paucivorans type strain (GLU-3).</title>
        <authorList>
            <person name="Pitluck S."/>
            <person name="Yasawong M."/>
            <person name="Held B."/>
            <person name="Lapidus A."/>
            <person name="Nolan M."/>
            <person name="Copeland A."/>
            <person name="Lucas S."/>
            <person name="Del Rio T.G."/>
            <person name="Tice H."/>
            <person name="Cheng J.F."/>
            <person name="Chertkov O."/>
            <person name="Goodwin L."/>
            <person name="Tapia R."/>
            <person name="Han C."/>
            <person name="Liolios K."/>
            <person name="Ivanova N."/>
            <person name="Mavromatis K."/>
            <person name="Ovchinnikova G."/>
            <person name="Pati A."/>
            <person name="Chen A."/>
            <person name="Palaniappan K."/>
            <person name="Land M."/>
            <person name="Hauser L."/>
            <person name="Chang Y.J."/>
            <person name="Jeffries C.D."/>
            <person name="Pukall R."/>
            <person name="Spring S."/>
            <person name="Rohde M."/>
            <person name="Sikorski J."/>
            <person name="Goker M."/>
            <person name="Woyke T."/>
            <person name="Bristow J."/>
            <person name="Eisen J.A."/>
            <person name="Markowitz V."/>
            <person name="Hugenholtz P."/>
            <person name="Kyrpides N.C."/>
            <person name="Klenk H.P."/>
        </authorList>
    </citation>
    <scope>NUCLEOTIDE SEQUENCE [LARGE SCALE GENOMIC DNA]</scope>
    <source>
        <strain evidence="1 2">DSM 12260</strain>
    </source>
</reference>
<proteinExistence type="predicted"/>
<sequence>MRTVHEKLKALLKEGPVVVNIGVEQFATDLEAQKTRVVQMEWTPPQASSDLLAKLRKLKRG</sequence>
<accession>E3CXZ5</accession>
<dbReference type="Proteomes" id="UP000005096">
    <property type="component" value="Chromosome"/>
</dbReference>
<dbReference type="PaxDb" id="584708-Apau_2071"/>
<dbReference type="HOGENOM" id="CLU_205694_0_0_0"/>
<dbReference type="eggNOG" id="ENOG5033NQU">
    <property type="taxonomic scope" value="Bacteria"/>
</dbReference>
<evidence type="ECO:0000313" key="1">
    <source>
        <dbReference type="EMBL" id="EFQ24482.1"/>
    </source>
</evidence>
<name>E3CXZ5_9BACT</name>
<evidence type="ECO:0008006" key="3">
    <source>
        <dbReference type="Google" id="ProtNLM"/>
    </source>
</evidence>